<organism evidence="3 4">
    <name type="scientific">Simplicispira suum</name>
    <dbReference type="NCBI Taxonomy" id="2109915"/>
    <lineage>
        <taxon>Bacteria</taxon>
        <taxon>Pseudomonadati</taxon>
        <taxon>Pseudomonadota</taxon>
        <taxon>Betaproteobacteria</taxon>
        <taxon>Burkholderiales</taxon>
        <taxon>Comamonadaceae</taxon>
        <taxon>Simplicispira</taxon>
    </lineage>
</organism>
<dbReference type="Pfam" id="PF07883">
    <property type="entry name" value="Cupin_2"/>
    <property type="match status" value="2"/>
</dbReference>
<dbReference type="AlphaFoldDB" id="A0A2S0N162"/>
<dbReference type="InterPro" id="IPR052538">
    <property type="entry name" value="Flavonoid_dioxygenase-like"/>
</dbReference>
<dbReference type="InterPro" id="IPR013096">
    <property type="entry name" value="Cupin_2"/>
</dbReference>
<dbReference type="OrthoDB" id="2648023at2"/>
<dbReference type="InterPro" id="IPR011051">
    <property type="entry name" value="RmlC_Cupin_sf"/>
</dbReference>
<dbReference type="PANTHER" id="PTHR43346">
    <property type="entry name" value="LIGAND BINDING DOMAIN PROTEIN, PUTATIVE (AFU_ORTHOLOGUE AFUA_6G14370)-RELATED"/>
    <property type="match status" value="1"/>
</dbReference>
<proteinExistence type="predicted"/>
<reference evidence="3 4" key="1">
    <citation type="submission" date="2018-03" db="EMBL/GenBank/DDBJ databases">
        <title>Genome sequencing of Simplicispira sp.</title>
        <authorList>
            <person name="Kim S.-J."/>
            <person name="Heo J."/>
            <person name="Kwon S.-W."/>
        </authorList>
    </citation>
    <scope>NUCLEOTIDE SEQUENCE [LARGE SCALE GENOMIC DNA]</scope>
    <source>
        <strain evidence="3 4">SC1-8</strain>
    </source>
</reference>
<dbReference type="RefSeq" id="WP_106446871.1">
    <property type="nucleotide sequence ID" value="NZ_CP027669.1"/>
</dbReference>
<dbReference type="GO" id="GO:0016853">
    <property type="term" value="F:isomerase activity"/>
    <property type="evidence" value="ECO:0007669"/>
    <property type="project" value="UniProtKB-KW"/>
</dbReference>
<gene>
    <name evidence="3" type="ORF">C6571_11935</name>
</gene>
<keyword evidence="4" id="KW-1185">Reference proteome</keyword>
<name>A0A2S0N162_9BURK</name>
<evidence type="ECO:0000256" key="1">
    <source>
        <dbReference type="SAM" id="MobiDB-lite"/>
    </source>
</evidence>
<keyword evidence="3" id="KW-0413">Isomerase</keyword>
<dbReference type="KEGG" id="simp:C6571_11935"/>
<feature type="region of interest" description="Disordered" evidence="1">
    <location>
        <begin position="1"/>
        <end position="26"/>
    </location>
</feature>
<accession>A0A2S0N162</accession>
<dbReference type="InterPro" id="IPR014710">
    <property type="entry name" value="RmlC-like_jellyroll"/>
</dbReference>
<feature type="domain" description="Cupin type-2" evidence="2">
    <location>
        <begin position="182"/>
        <end position="248"/>
    </location>
</feature>
<evidence type="ECO:0000313" key="3">
    <source>
        <dbReference type="EMBL" id="AVO41894.1"/>
    </source>
</evidence>
<dbReference type="EMBL" id="CP027669">
    <property type="protein sequence ID" value="AVO41894.1"/>
    <property type="molecule type" value="Genomic_DNA"/>
</dbReference>
<dbReference type="Proteomes" id="UP000239326">
    <property type="component" value="Chromosome"/>
</dbReference>
<feature type="domain" description="Cupin type-2" evidence="2">
    <location>
        <begin position="45"/>
        <end position="112"/>
    </location>
</feature>
<feature type="compositionally biased region" description="Polar residues" evidence="1">
    <location>
        <begin position="16"/>
        <end position="26"/>
    </location>
</feature>
<dbReference type="Gene3D" id="2.60.120.10">
    <property type="entry name" value="Jelly Rolls"/>
    <property type="match status" value="2"/>
</dbReference>
<dbReference type="PANTHER" id="PTHR43346:SF1">
    <property type="entry name" value="QUERCETIN 2,3-DIOXYGENASE-RELATED"/>
    <property type="match status" value="1"/>
</dbReference>
<evidence type="ECO:0000313" key="4">
    <source>
        <dbReference type="Proteomes" id="UP000239326"/>
    </source>
</evidence>
<dbReference type="SUPFAM" id="SSF51182">
    <property type="entry name" value="RmlC-like cupins"/>
    <property type="match status" value="1"/>
</dbReference>
<protein>
    <submittedName>
        <fullName evidence="3">Mannose-6-phosphate isomerase</fullName>
    </submittedName>
</protein>
<evidence type="ECO:0000259" key="2">
    <source>
        <dbReference type="Pfam" id="PF07883"/>
    </source>
</evidence>
<sequence>MKSRYVISSEDANPYSPANHTGTSNQRVISRETVGAKYVEVLIGTIEKGHGALRHLHPNLEQASYLLQGEGLAEFNGVEEMARPGRWMLTPEGAPHRFTVTSEIPVKVLVVYAPPYAENPRAAVNCEDAPAALDEAGLGVRDDALRNASKPFAPKHSDGVHFSYALDLPEGTARHMAIFDARFDSGARVSSHTLEKMEQVIFLRKGSLAGSIAGDEFQAREGDWIFFPDGAPHEYSVSSANGAEAFVIHAFSFH</sequence>